<comment type="caution">
    <text evidence="2">The sequence shown here is derived from an EMBL/GenBank/DDBJ whole genome shotgun (WGS) entry which is preliminary data.</text>
</comment>
<dbReference type="GO" id="GO:0006355">
    <property type="term" value="P:regulation of DNA-templated transcription"/>
    <property type="evidence" value="ECO:0007669"/>
    <property type="project" value="InterPro"/>
</dbReference>
<evidence type="ECO:0000313" key="3">
    <source>
        <dbReference type="Proteomes" id="UP000547973"/>
    </source>
</evidence>
<evidence type="ECO:0000259" key="1">
    <source>
        <dbReference type="Pfam" id="PF01402"/>
    </source>
</evidence>
<keyword evidence="3" id="KW-1185">Reference proteome</keyword>
<accession>A0A7Y9ZCN3</accession>
<sequence length="115" mass="12102">MTNTNDVDGKAALDALLATQPTRTLYGADAAASGRAALEAAGLDIAALEQRIAKGGRPRLDGYLPGVGERAPRVNVSIPPTLEQLLDQRISATGQSKSEVVRDALEAYLTPTFLR</sequence>
<dbReference type="InterPro" id="IPR002145">
    <property type="entry name" value="CopG"/>
</dbReference>
<dbReference type="AlphaFoldDB" id="A0A7Y9ZCN3"/>
<dbReference type="Proteomes" id="UP000547973">
    <property type="component" value="Unassembled WGS sequence"/>
</dbReference>
<dbReference type="SUPFAM" id="SSF47598">
    <property type="entry name" value="Ribbon-helix-helix"/>
    <property type="match status" value="1"/>
</dbReference>
<dbReference type="EMBL" id="JACBZO010000002">
    <property type="protein sequence ID" value="NYI42912.1"/>
    <property type="molecule type" value="Genomic_DNA"/>
</dbReference>
<dbReference type="CDD" id="cd22231">
    <property type="entry name" value="RHH_NikR_HicB-like"/>
    <property type="match status" value="1"/>
</dbReference>
<gene>
    <name evidence="2" type="ORF">BKA03_003086</name>
</gene>
<protein>
    <recommendedName>
        <fullName evidence="1">Ribbon-helix-helix protein CopG domain-containing protein</fullName>
    </recommendedName>
</protein>
<dbReference type="InterPro" id="IPR010985">
    <property type="entry name" value="Ribbon_hlx_hlx"/>
</dbReference>
<dbReference type="Pfam" id="PF01402">
    <property type="entry name" value="RHH_1"/>
    <property type="match status" value="1"/>
</dbReference>
<dbReference type="RefSeq" id="WP_062075521.1">
    <property type="nucleotide sequence ID" value="NZ_BBRC01000010.1"/>
</dbReference>
<dbReference type="OrthoDB" id="8907023at2"/>
<evidence type="ECO:0000313" key="2">
    <source>
        <dbReference type="EMBL" id="NYI42912.1"/>
    </source>
</evidence>
<feature type="domain" description="Ribbon-helix-helix protein CopG" evidence="1">
    <location>
        <begin position="73"/>
        <end position="110"/>
    </location>
</feature>
<name>A0A7Y9ZCN3_9MICO</name>
<organism evidence="2 3">
    <name type="scientific">Demequina lutea</name>
    <dbReference type="NCBI Taxonomy" id="431489"/>
    <lineage>
        <taxon>Bacteria</taxon>
        <taxon>Bacillati</taxon>
        <taxon>Actinomycetota</taxon>
        <taxon>Actinomycetes</taxon>
        <taxon>Micrococcales</taxon>
        <taxon>Demequinaceae</taxon>
        <taxon>Demequina</taxon>
    </lineage>
</organism>
<reference evidence="2 3" key="1">
    <citation type="submission" date="2020-07" db="EMBL/GenBank/DDBJ databases">
        <title>Sequencing the genomes of 1000 actinobacteria strains.</title>
        <authorList>
            <person name="Klenk H.-P."/>
        </authorList>
    </citation>
    <scope>NUCLEOTIDE SEQUENCE [LARGE SCALE GENOMIC DNA]</scope>
    <source>
        <strain evidence="2 3">DSM 19970</strain>
    </source>
</reference>
<proteinExistence type="predicted"/>